<evidence type="ECO:0000256" key="1">
    <source>
        <dbReference type="ARBA" id="ARBA00008460"/>
    </source>
</evidence>
<evidence type="ECO:0000313" key="3">
    <source>
        <dbReference type="EMBL" id="MCX2977800.1"/>
    </source>
</evidence>
<dbReference type="PANTHER" id="PTHR38036">
    <property type="entry name" value="UPF0250 PROTEIN YBED"/>
    <property type="match status" value="1"/>
</dbReference>
<comment type="similarity">
    <text evidence="1 2">Belongs to the UPF0250 family.</text>
</comment>
<accession>A0ABT3T693</accession>
<dbReference type="HAMAP" id="MF_00659">
    <property type="entry name" value="UPF0250"/>
    <property type="match status" value="1"/>
</dbReference>
<organism evidence="3 4">
    <name type="scientific">Candidatus Marimicrobium litorale</name>
    <dbReference type="NCBI Taxonomy" id="2518991"/>
    <lineage>
        <taxon>Bacteria</taxon>
        <taxon>Pseudomonadati</taxon>
        <taxon>Pseudomonadota</taxon>
        <taxon>Gammaproteobacteria</taxon>
        <taxon>Cellvibrionales</taxon>
        <taxon>Halieaceae</taxon>
        <taxon>Marimicrobium</taxon>
    </lineage>
</organism>
<sequence length="89" mass="10051">MSETDAPKIEFPCEYPVKVLGRSHEEFQPMVMDVFGRHAPGYNDATIEIRPSRNGTFTSLTVFIIATGQEQLEALHVDLMAIEHVKMVM</sequence>
<gene>
    <name evidence="3" type="ORF">EYC82_10590</name>
</gene>
<dbReference type="Proteomes" id="UP001143304">
    <property type="component" value="Unassembled WGS sequence"/>
</dbReference>
<reference evidence="3" key="1">
    <citation type="submission" date="2019-02" db="EMBL/GenBank/DDBJ databases">
        <authorList>
            <person name="Li S.-H."/>
        </authorList>
    </citation>
    <scope>NUCLEOTIDE SEQUENCE</scope>
    <source>
        <strain evidence="3">IMCC11814</strain>
    </source>
</reference>
<proteinExistence type="inferred from homology"/>
<dbReference type="EMBL" id="SHNO01000001">
    <property type="protein sequence ID" value="MCX2977800.1"/>
    <property type="molecule type" value="Genomic_DNA"/>
</dbReference>
<protein>
    <recommendedName>
        <fullName evidence="2">UPF0250 protein EYC82_10590</fullName>
    </recommendedName>
</protein>
<comment type="caution">
    <text evidence="3">The sequence shown here is derived from an EMBL/GenBank/DDBJ whole genome shotgun (WGS) entry which is preliminary data.</text>
</comment>
<dbReference type="InterPro" id="IPR027471">
    <property type="entry name" value="YbeD-like_sf"/>
</dbReference>
<dbReference type="Gene3D" id="3.30.70.260">
    <property type="match status" value="1"/>
</dbReference>
<name>A0ABT3T693_9GAMM</name>
<keyword evidence="4" id="KW-1185">Reference proteome</keyword>
<evidence type="ECO:0000256" key="2">
    <source>
        <dbReference type="HAMAP-Rule" id="MF_00659"/>
    </source>
</evidence>
<dbReference type="InterPro" id="IPR007454">
    <property type="entry name" value="UPF0250_YbeD-like"/>
</dbReference>
<dbReference type="PANTHER" id="PTHR38036:SF1">
    <property type="entry name" value="UPF0250 PROTEIN YBED"/>
    <property type="match status" value="1"/>
</dbReference>
<dbReference type="Pfam" id="PF04359">
    <property type="entry name" value="DUF493"/>
    <property type="match status" value="1"/>
</dbReference>
<dbReference type="SUPFAM" id="SSF117991">
    <property type="entry name" value="YbeD/HP0495-like"/>
    <property type="match status" value="1"/>
</dbReference>
<evidence type="ECO:0000313" key="4">
    <source>
        <dbReference type="Proteomes" id="UP001143304"/>
    </source>
</evidence>
<dbReference type="RefSeq" id="WP_279249507.1">
    <property type="nucleotide sequence ID" value="NZ_SHNO01000001.1"/>
</dbReference>